<comment type="catalytic activity">
    <reaction evidence="2">
        <text>L-glutamine + H2O = L-glutamate + NH4(+)</text>
        <dbReference type="Rhea" id="RHEA:15889"/>
        <dbReference type="ChEBI" id="CHEBI:15377"/>
        <dbReference type="ChEBI" id="CHEBI:28938"/>
        <dbReference type="ChEBI" id="CHEBI:29985"/>
        <dbReference type="ChEBI" id="CHEBI:58359"/>
        <dbReference type="EC" id="3.5.1.2"/>
    </reaction>
</comment>
<evidence type="ECO:0000313" key="5">
    <source>
        <dbReference type="Proteomes" id="UP000050920"/>
    </source>
</evidence>
<evidence type="ECO:0000256" key="2">
    <source>
        <dbReference type="HAMAP-Rule" id="MF_02213"/>
    </source>
</evidence>
<keyword evidence="2" id="KW-0378">Hydrolase</keyword>
<dbReference type="GO" id="GO:0004359">
    <property type="term" value="F:glutaminase activity"/>
    <property type="evidence" value="ECO:0007669"/>
    <property type="project" value="UniProtKB-UniRule"/>
</dbReference>
<dbReference type="InterPro" id="IPR011698">
    <property type="entry name" value="GATase_3"/>
</dbReference>
<comment type="catalytic activity">
    <reaction evidence="2">
        <text>beta-D-GlcNAc-(1-&gt;4)-Mur2Ac(oyl-L-Ala-gamma-D-Glu-L-Lys-D-Ala-D-Ala)-di-trans,octa-cis-undecaprenyl diphosphate + L-glutamine + ATP + H2O = beta-D-GlcNAc-(1-&gt;4)-Mur2Ac(oyl-L-Ala-D-isoglutaminyl-L-Lys-D-Ala-D-Ala)-di-trans,octa-cis-undecaprenyl diphosphate + L-glutamate + ADP + phosphate + H(+)</text>
        <dbReference type="Rhea" id="RHEA:57928"/>
        <dbReference type="ChEBI" id="CHEBI:15377"/>
        <dbReference type="ChEBI" id="CHEBI:15378"/>
        <dbReference type="ChEBI" id="CHEBI:29985"/>
        <dbReference type="ChEBI" id="CHEBI:30616"/>
        <dbReference type="ChEBI" id="CHEBI:43474"/>
        <dbReference type="ChEBI" id="CHEBI:58359"/>
        <dbReference type="ChEBI" id="CHEBI:60033"/>
        <dbReference type="ChEBI" id="CHEBI:62233"/>
        <dbReference type="ChEBI" id="CHEBI:456216"/>
        <dbReference type="EC" id="6.3.5.13"/>
    </reaction>
</comment>
<comment type="pathway">
    <text evidence="2">Cell wall biogenesis; peptidoglycan biosynthesis.</text>
</comment>
<comment type="function">
    <text evidence="2">The lipid II isoglutaminyl synthase complex catalyzes the formation of alpha-D-isoglutamine in the cell wall lipid II stem peptide. The GatD subunit catalyzes the hydrolysis of glutamine to glutamate and ammonia. The resulting ammonia molecule is channeled to the active site of MurT.</text>
</comment>
<keyword evidence="2" id="KW-0573">Peptidoglycan synthesis</keyword>
<evidence type="ECO:0000259" key="3">
    <source>
        <dbReference type="Pfam" id="PF07685"/>
    </source>
</evidence>
<dbReference type="Pfam" id="PF07685">
    <property type="entry name" value="GATase_3"/>
    <property type="match status" value="1"/>
</dbReference>
<sequence>MTYTLKAAHLYGDLMNTYGDIGNILAMRYYAQAVDATIDIDLISLDDAFDPDKYDFVLFGGGQDYEQTIVSKDLQTKKAPLTEYIENGGPFLAICGGFQMLGHYYIGADGEKIAGIGALDHYTLSQDHNRFIGNITIENEETGQTYYGFENHNGTTFLGNGERPLGKVVQGNGNNGQDATEGVIYKNTFGSYFHGPILARNEALAKRILKLSLLRKYPDGNFDALDKLTEDLTKNVVVKP</sequence>
<dbReference type="InterPro" id="IPR033949">
    <property type="entry name" value="CobQ_GATase1"/>
</dbReference>
<dbReference type="PANTHER" id="PTHR21343:SF9">
    <property type="entry name" value="LIPID II ISOGLUTAMINYL SYNTHASE (GLUTAMINE-HYDROLYZING) SUBUNIT GATD"/>
    <property type="match status" value="1"/>
</dbReference>
<dbReference type="RefSeq" id="WP_024625210.1">
    <property type="nucleotide sequence ID" value="NZ_AYGX02000010.1"/>
</dbReference>
<keyword evidence="1 2" id="KW-0315">Glutamine amidotransferase</keyword>
<feature type="domain" description="CobB/CobQ-like glutamine amidotransferase" evidence="3">
    <location>
        <begin position="8"/>
        <end position="201"/>
    </location>
</feature>
<dbReference type="EMBL" id="AYGX02000010">
    <property type="protein sequence ID" value="KRO29347.1"/>
    <property type="molecule type" value="Genomic_DNA"/>
</dbReference>
<accession>A0A0R2P0X8</accession>
<dbReference type="PROSITE" id="PS51274">
    <property type="entry name" value="GATASE_COBBQ"/>
    <property type="match status" value="1"/>
</dbReference>
<organism evidence="4 5">
    <name type="scientific">Lactiplantibacillus fabifermentans DSM 21115</name>
    <dbReference type="NCBI Taxonomy" id="1413187"/>
    <lineage>
        <taxon>Bacteria</taxon>
        <taxon>Bacillati</taxon>
        <taxon>Bacillota</taxon>
        <taxon>Bacilli</taxon>
        <taxon>Lactobacillales</taxon>
        <taxon>Lactobacillaceae</taxon>
        <taxon>Lactiplantibacillus</taxon>
    </lineage>
</organism>
<protein>
    <recommendedName>
        <fullName evidence="2">Lipid II isoglutaminyl synthase (glutamine-hydrolyzing) subunit GatD</fullName>
        <ecNumber evidence="2">6.3.5.13</ecNumber>
    </recommendedName>
    <alternativeName>
        <fullName evidence="2">Lipid II isoglutaminyl synthase glutaminase subunit</fullName>
        <ecNumber evidence="2">3.5.1.2</ecNumber>
    </alternativeName>
</protein>
<feature type="binding site" evidence="2">
    <location>
        <position position="130"/>
    </location>
    <ligand>
        <name>substrate</name>
    </ligand>
</feature>
<name>A0A0R2P0X8_9LACO</name>
<dbReference type="InterPro" id="IPR043702">
    <property type="entry name" value="Lipid_II_synth_GatD"/>
</dbReference>
<dbReference type="AlphaFoldDB" id="A0A0R2P0X8"/>
<keyword evidence="2" id="KW-0961">Cell wall biogenesis/degradation</keyword>
<dbReference type="EC" id="6.3.5.13" evidence="2"/>
<dbReference type="GO" id="GO:0071555">
    <property type="term" value="P:cell wall organization"/>
    <property type="evidence" value="ECO:0007669"/>
    <property type="project" value="UniProtKB-KW"/>
</dbReference>
<dbReference type="GO" id="GO:0140282">
    <property type="term" value="F:carbon-nitrogen ligase activity on lipid II"/>
    <property type="evidence" value="ECO:0007669"/>
    <property type="project" value="UniProtKB-UniRule"/>
</dbReference>
<proteinExistence type="inferred from homology"/>
<comment type="subunit">
    <text evidence="2">Forms a heterodimer with MurT.</text>
</comment>
<dbReference type="Gene3D" id="3.40.50.880">
    <property type="match status" value="1"/>
</dbReference>
<dbReference type="InterPro" id="IPR029062">
    <property type="entry name" value="Class_I_gatase-like"/>
</dbReference>
<dbReference type="Proteomes" id="UP000050920">
    <property type="component" value="Unassembled WGS sequence"/>
</dbReference>
<evidence type="ECO:0000313" key="4">
    <source>
        <dbReference type="EMBL" id="KRO29347.1"/>
    </source>
</evidence>
<dbReference type="EC" id="3.5.1.2" evidence="2"/>
<comment type="caution">
    <text evidence="4">The sequence shown here is derived from an EMBL/GenBank/DDBJ whole genome shotgun (WGS) entry which is preliminary data.</text>
</comment>
<dbReference type="PANTHER" id="PTHR21343">
    <property type="entry name" value="DETHIOBIOTIN SYNTHETASE"/>
    <property type="match status" value="1"/>
</dbReference>
<dbReference type="HAMAP" id="MF_02213">
    <property type="entry name" value="Lipid_II_synth_GatD"/>
    <property type="match status" value="1"/>
</dbReference>
<dbReference type="CDD" id="cd01750">
    <property type="entry name" value="GATase1_CobQ"/>
    <property type="match status" value="1"/>
</dbReference>
<dbReference type="UniPathway" id="UPA00219"/>
<dbReference type="GO" id="GO:0009236">
    <property type="term" value="P:cobalamin biosynthetic process"/>
    <property type="evidence" value="ECO:0007669"/>
    <property type="project" value="InterPro"/>
</dbReference>
<feature type="active site" description="Nucleophile" evidence="2">
    <location>
        <position position="95"/>
    </location>
</feature>
<keyword evidence="2" id="KW-0133">Cell shape</keyword>
<feature type="active site" evidence="2">
    <location>
        <position position="194"/>
    </location>
</feature>
<dbReference type="GO" id="GO:0009252">
    <property type="term" value="P:peptidoglycan biosynthetic process"/>
    <property type="evidence" value="ECO:0007669"/>
    <property type="project" value="UniProtKB-UniRule"/>
</dbReference>
<reference evidence="4 5" key="1">
    <citation type="journal article" date="2015" name="Genome Announc.">
        <title>Expanding the biotechnology potential of lactobacilli through comparative genomics of 213 strains and associated genera.</title>
        <authorList>
            <person name="Sun Z."/>
            <person name="Harris H.M."/>
            <person name="McCann A."/>
            <person name="Guo C."/>
            <person name="Argimon S."/>
            <person name="Zhang W."/>
            <person name="Yang X."/>
            <person name="Jeffery I.B."/>
            <person name="Cooney J.C."/>
            <person name="Kagawa T.F."/>
            <person name="Liu W."/>
            <person name="Song Y."/>
            <person name="Salvetti E."/>
            <person name="Wrobel A."/>
            <person name="Rasinkangas P."/>
            <person name="Parkhill J."/>
            <person name="Rea M.C."/>
            <person name="O'Sullivan O."/>
            <person name="Ritari J."/>
            <person name="Douillard F.P."/>
            <person name="Paul Ross R."/>
            <person name="Yang R."/>
            <person name="Briner A.E."/>
            <person name="Felis G.E."/>
            <person name="de Vos W.M."/>
            <person name="Barrangou R."/>
            <person name="Klaenhammer T.R."/>
            <person name="Caufield P.W."/>
            <person name="Cui Y."/>
            <person name="Zhang H."/>
            <person name="O'Toole P.W."/>
        </authorList>
    </citation>
    <scope>NUCLEOTIDE SEQUENCE [LARGE SCALE GENOMIC DNA]</scope>
    <source>
        <strain evidence="4 5">DSM 21115</strain>
    </source>
</reference>
<dbReference type="SUPFAM" id="SSF52317">
    <property type="entry name" value="Class I glutamine amidotransferase-like"/>
    <property type="match status" value="1"/>
</dbReference>
<gene>
    <name evidence="2" type="primary">gatD</name>
    <name evidence="4" type="ORF">DY78_GL000892</name>
</gene>
<evidence type="ECO:0000256" key="1">
    <source>
        <dbReference type="ARBA" id="ARBA00022962"/>
    </source>
</evidence>
<comment type="similarity">
    <text evidence="2">Belongs to the CobB/CobQ family. GatD subfamily.</text>
</comment>
<keyword evidence="2" id="KW-0436">Ligase</keyword>
<keyword evidence="5" id="KW-1185">Reference proteome</keyword>
<dbReference type="GO" id="GO:0008360">
    <property type="term" value="P:regulation of cell shape"/>
    <property type="evidence" value="ECO:0007669"/>
    <property type="project" value="UniProtKB-KW"/>
</dbReference>